<protein>
    <submittedName>
        <fullName evidence="4">Uncharacterized protein LOC121395440 isoform X2</fullName>
    </submittedName>
</protein>
<evidence type="ECO:0000256" key="2">
    <source>
        <dbReference type="SAM" id="MobiDB-lite"/>
    </source>
</evidence>
<dbReference type="Proteomes" id="UP000186698">
    <property type="component" value="Chromosome 7L"/>
</dbReference>
<reference evidence="4" key="1">
    <citation type="submission" date="2025-08" db="UniProtKB">
        <authorList>
            <consortium name="RefSeq"/>
        </authorList>
    </citation>
    <scope>IDENTIFICATION</scope>
    <source>
        <strain evidence="4">J_2021</strain>
        <tissue evidence="4">Erythrocytes</tissue>
    </source>
</reference>
<feature type="region of interest" description="Disordered" evidence="2">
    <location>
        <begin position="181"/>
        <end position="307"/>
    </location>
</feature>
<keyword evidence="3" id="KW-1185">Reference proteome</keyword>
<feature type="compositionally biased region" description="Low complexity" evidence="2">
    <location>
        <begin position="235"/>
        <end position="247"/>
    </location>
</feature>
<evidence type="ECO:0000313" key="3">
    <source>
        <dbReference type="Proteomes" id="UP000186698"/>
    </source>
</evidence>
<evidence type="ECO:0000256" key="1">
    <source>
        <dbReference type="SAM" id="Coils"/>
    </source>
</evidence>
<dbReference type="AlphaFoldDB" id="A0A8J1L7K2"/>
<name>A0A8J1L7K2_XENLA</name>
<accession>A0A8J1L7K2</accession>
<gene>
    <name evidence="4" type="primary">LOC121395440</name>
</gene>
<feature type="coiled-coil region" evidence="1">
    <location>
        <begin position="112"/>
        <end position="159"/>
    </location>
</feature>
<evidence type="ECO:0000313" key="4">
    <source>
        <dbReference type="RefSeq" id="XP_041424924.1"/>
    </source>
</evidence>
<proteinExistence type="predicted"/>
<keyword evidence="1" id="KW-0175">Coiled coil</keyword>
<feature type="compositionally biased region" description="Basic residues" evidence="2">
    <location>
        <begin position="213"/>
        <end position="225"/>
    </location>
</feature>
<feature type="compositionally biased region" description="Basic and acidic residues" evidence="2">
    <location>
        <begin position="254"/>
        <end position="265"/>
    </location>
</feature>
<organism evidence="3 4">
    <name type="scientific">Xenopus laevis</name>
    <name type="common">African clawed frog</name>
    <dbReference type="NCBI Taxonomy" id="8355"/>
    <lineage>
        <taxon>Eukaryota</taxon>
        <taxon>Metazoa</taxon>
        <taxon>Chordata</taxon>
        <taxon>Craniata</taxon>
        <taxon>Vertebrata</taxon>
        <taxon>Euteleostomi</taxon>
        <taxon>Amphibia</taxon>
        <taxon>Batrachia</taxon>
        <taxon>Anura</taxon>
        <taxon>Pipoidea</taxon>
        <taxon>Pipidae</taxon>
        <taxon>Xenopodinae</taxon>
        <taxon>Xenopus</taxon>
        <taxon>Xenopus</taxon>
    </lineage>
</organism>
<sequence>MSQTNTVEQQGLTYAYSEEEAARIIGLDTGNSGFLSIPGNRNLQRLLDKEKRRLVGLELHSTTLTEYYRVKRIPRGLRVNLRPTIFTDNVDFKQKYEQILNKCSFDILLLNIEFLQREIPAAKQRVTDIERELKALTPIEEYKKLLTQIDSNLAEHRRDIEERKRSKFQRDSEDYRAGQVYRWTEGESSPRTSESRDVITQRQFNSQQPQHRQYQRGRGQYRRPKCWGTRPLNYSSEELSGGESSTEAFLGEGPQDHRGTREEGAKGINVPRSSQAQRQQPGRTARQQPKLQLNTQYGIWINKTHGK</sequence>
<dbReference type="RefSeq" id="XP_041424924.1">
    <property type="nucleotide sequence ID" value="XM_041568990.1"/>
</dbReference>
<dbReference type="GeneID" id="121395440"/>
<feature type="compositionally biased region" description="Polar residues" evidence="2">
    <location>
        <begin position="271"/>
        <end position="297"/>
    </location>
</feature>